<protein>
    <submittedName>
        <fullName evidence="3">Unannotated protein</fullName>
    </submittedName>
</protein>
<reference evidence="3" key="1">
    <citation type="submission" date="2020-05" db="EMBL/GenBank/DDBJ databases">
        <authorList>
            <person name="Chiriac C."/>
            <person name="Salcher M."/>
            <person name="Ghai R."/>
            <person name="Kavagutti S V."/>
        </authorList>
    </citation>
    <scope>NUCLEOTIDE SEQUENCE</scope>
</reference>
<name>A0A6J6M6V4_9ZZZZ</name>
<feature type="transmembrane region" description="Helical" evidence="1">
    <location>
        <begin position="15"/>
        <end position="34"/>
    </location>
</feature>
<gene>
    <name evidence="3" type="ORF">UFOPK2310_00480</name>
</gene>
<evidence type="ECO:0000259" key="2">
    <source>
        <dbReference type="Pfam" id="PF02517"/>
    </source>
</evidence>
<feature type="transmembrane region" description="Helical" evidence="1">
    <location>
        <begin position="153"/>
        <end position="173"/>
    </location>
</feature>
<dbReference type="PANTHER" id="PTHR39430">
    <property type="entry name" value="MEMBRANE-ASSOCIATED PROTEASE-RELATED"/>
    <property type="match status" value="1"/>
</dbReference>
<keyword evidence="1" id="KW-0812">Transmembrane</keyword>
<dbReference type="InterPro" id="IPR003675">
    <property type="entry name" value="Rce1/LyrA-like_dom"/>
</dbReference>
<feature type="domain" description="CAAX prenyl protease 2/Lysostaphin resistance protein A-like" evidence="2">
    <location>
        <begin position="127"/>
        <end position="233"/>
    </location>
</feature>
<dbReference type="EMBL" id="CAEZWW010000041">
    <property type="protein sequence ID" value="CAB4668455.1"/>
    <property type="molecule type" value="Genomic_DNA"/>
</dbReference>
<feature type="transmembrane region" description="Helical" evidence="1">
    <location>
        <begin position="194"/>
        <end position="216"/>
    </location>
</feature>
<organism evidence="3">
    <name type="scientific">freshwater metagenome</name>
    <dbReference type="NCBI Taxonomy" id="449393"/>
    <lineage>
        <taxon>unclassified sequences</taxon>
        <taxon>metagenomes</taxon>
        <taxon>ecological metagenomes</taxon>
    </lineage>
</organism>
<dbReference type="PANTHER" id="PTHR39430:SF1">
    <property type="entry name" value="PROTEASE"/>
    <property type="match status" value="1"/>
</dbReference>
<dbReference type="Pfam" id="PF02517">
    <property type="entry name" value="Rce1-like"/>
    <property type="match status" value="1"/>
</dbReference>
<feature type="transmembrane region" description="Helical" evidence="1">
    <location>
        <begin position="80"/>
        <end position="99"/>
    </location>
</feature>
<evidence type="ECO:0000256" key="1">
    <source>
        <dbReference type="SAM" id="Phobius"/>
    </source>
</evidence>
<keyword evidence="1" id="KW-1133">Transmembrane helix</keyword>
<dbReference type="AlphaFoldDB" id="A0A6J6M6V4"/>
<evidence type="ECO:0000313" key="3">
    <source>
        <dbReference type="EMBL" id="CAB4668455.1"/>
    </source>
</evidence>
<dbReference type="PIRSF" id="PIRSF026622">
    <property type="entry name" value="Proteas_026622"/>
    <property type="match status" value="1"/>
</dbReference>
<sequence>MNLFNWLAPAQETGLPWWPLVLVIGVLFLINVVNNRVAPNSHYLLWAFASSLILLALGLLDGNTFTDMGLSWTHYLSGLIWAGICIGAVTLIYVVGIIFKPTRNAFRDERHAELSGGRLAFHALLEVPFGTVLLEEIAFRAVLFSMLARRYGVVWGIILSSILFGLWHVLPSIGSHEQNPALGSVVGQGRRGNILAIALSVLTTTLAGFVFCALRLMSGSVLAPMGLHWATNGLGYAFSWAIIRRTRRLPQ</sequence>
<keyword evidence="1" id="KW-0472">Membrane</keyword>
<dbReference type="GO" id="GO:0080120">
    <property type="term" value="P:CAAX-box protein maturation"/>
    <property type="evidence" value="ECO:0007669"/>
    <property type="project" value="UniProtKB-ARBA"/>
</dbReference>
<feature type="transmembrane region" description="Helical" evidence="1">
    <location>
        <begin position="222"/>
        <end position="243"/>
    </location>
</feature>
<proteinExistence type="predicted"/>
<feature type="transmembrane region" description="Helical" evidence="1">
    <location>
        <begin position="43"/>
        <end position="60"/>
    </location>
</feature>
<feature type="transmembrane region" description="Helical" evidence="1">
    <location>
        <begin position="119"/>
        <end position="147"/>
    </location>
</feature>
<accession>A0A6J6M6V4</accession>
<dbReference type="InterPro" id="IPR015837">
    <property type="entry name" value="UCP026622_CAAX_protease"/>
</dbReference>
<dbReference type="GO" id="GO:0004175">
    <property type="term" value="F:endopeptidase activity"/>
    <property type="evidence" value="ECO:0007669"/>
    <property type="project" value="UniProtKB-ARBA"/>
</dbReference>